<dbReference type="InterPro" id="IPR042104">
    <property type="entry name" value="PKS_dehydratase_sf"/>
</dbReference>
<feature type="region of interest" description="C-terminal hotdog fold" evidence="5">
    <location>
        <begin position="3382"/>
        <end position="3519"/>
    </location>
</feature>
<dbReference type="Pfam" id="PF22953">
    <property type="entry name" value="SpnB_Rossmann"/>
    <property type="match status" value="2"/>
</dbReference>
<dbReference type="Gene3D" id="3.90.180.10">
    <property type="entry name" value="Medium-chain alcohol dehydrogenases, catalytic domain"/>
    <property type="match status" value="1"/>
</dbReference>
<feature type="domain" description="Carrier" evidence="7">
    <location>
        <begin position="2211"/>
        <end position="2289"/>
    </location>
</feature>
<reference evidence="10 11" key="1">
    <citation type="submission" date="2021-12" db="EMBL/GenBank/DDBJ databases">
        <title>Discovery of the Pendulisporaceae a myxobacterial family with distinct sporulation behavior and unique specialized metabolism.</title>
        <authorList>
            <person name="Garcia R."/>
            <person name="Popoff A."/>
            <person name="Bader C.D."/>
            <person name="Loehr J."/>
            <person name="Walesch S."/>
            <person name="Walt C."/>
            <person name="Boldt J."/>
            <person name="Bunk B."/>
            <person name="Haeckl F.J.F.P.J."/>
            <person name="Gunesch A.P."/>
            <person name="Birkelbach J."/>
            <person name="Nuebel U."/>
            <person name="Pietschmann T."/>
            <person name="Bach T."/>
            <person name="Mueller R."/>
        </authorList>
    </citation>
    <scope>NUCLEOTIDE SEQUENCE [LARGE SCALE GENOMIC DNA]</scope>
    <source>
        <strain evidence="10 11">MSr11954</strain>
    </source>
</reference>
<dbReference type="PROSITE" id="PS52019">
    <property type="entry name" value="PKS_MFAS_DH"/>
    <property type="match status" value="2"/>
</dbReference>
<dbReference type="Proteomes" id="UP001370348">
    <property type="component" value="Chromosome"/>
</dbReference>
<gene>
    <name evidence="10" type="ORF">LZC94_29615</name>
</gene>
<feature type="domain" description="Carrier" evidence="7">
    <location>
        <begin position="2"/>
        <end position="82"/>
    </location>
</feature>
<dbReference type="InterPro" id="IPR049552">
    <property type="entry name" value="PKS_DH_N"/>
</dbReference>
<dbReference type="Gene3D" id="3.40.47.10">
    <property type="match status" value="2"/>
</dbReference>
<proteinExistence type="predicted"/>
<dbReference type="InterPro" id="IPR014043">
    <property type="entry name" value="Acyl_transferase_dom"/>
</dbReference>
<dbReference type="SMART" id="SM01294">
    <property type="entry name" value="PKS_PP_betabranch"/>
    <property type="match status" value="2"/>
</dbReference>
<dbReference type="Gene3D" id="3.40.366.10">
    <property type="entry name" value="Malonyl-Coenzyme A Acyl Carrier Protein, domain 2"/>
    <property type="match status" value="3"/>
</dbReference>
<dbReference type="InterPro" id="IPR036736">
    <property type="entry name" value="ACP-like_sf"/>
</dbReference>
<feature type="compositionally biased region" description="Low complexity" evidence="6">
    <location>
        <begin position="2748"/>
        <end position="2765"/>
    </location>
</feature>
<feature type="active site" description="Proton acceptor; for dehydratase activity" evidence="5">
    <location>
        <position position="3274"/>
    </location>
</feature>
<dbReference type="SMART" id="SM00825">
    <property type="entry name" value="PKS_KS"/>
    <property type="match status" value="2"/>
</dbReference>
<dbReference type="Gene3D" id="3.30.70.3290">
    <property type="match status" value="3"/>
</dbReference>
<feature type="region of interest" description="C-terminal hotdog fold" evidence="5">
    <location>
        <begin position="1558"/>
        <end position="1697"/>
    </location>
</feature>
<feature type="domain" description="PKS/mFAS DH" evidence="9">
    <location>
        <begin position="3242"/>
        <end position="3519"/>
    </location>
</feature>
<feature type="active site" description="Proton acceptor; for dehydratase activity" evidence="5">
    <location>
        <position position="1450"/>
    </location>
</feature>
<dbReference type="PROSITE" id="PS50075">
    <property type="entry name" value="CARRIER"/>
    <property type="match status" value="3"/>
</dbReference>
<evidence type="ECO:0000256" key="1">
    <source>
        <dbReference type="ARBA" id="ARBA00022450"/>
    </source>
</evidence>
<feature type="active site" description="Proton donor; for dehydratase activity" evidence="5">
    <location>
        <position position="1619"/>
    </location>
</feature>
<dbReference type="SMART" id="SM00823">
    <property type="entry name" value="PKS_PP"/>
    <property type="match status" value="3"/>
</dbReference>
<dbReference type="InterPro" id="IPR011032">
    <property type="entry name" value="GroES-like_sf"/>
</dbReference>
<dbReference type="InterPro" id="IPR055123">
    <property type="entry name" value="SpnB-like_Rossmann"/>
</dbReference>
<dbReference type="InterPro" id="IPR014030">
    <property type="entry name" value="Ketoacyl_synth_N"/>
</dbReference>
<dbReference type="SMART" id="SM00826">
    <property type="entry name" value="PKS_DH"/>
    <property type="match status" value="2"/>
</dbReference>
<dbReference type="InterPro" id="IPR013154">
    <property type="entry name" value="ADH-like_N"/>
</dbReference>
<dbReference type="InterPro" id="IPR020806">
    <property type="entry name" value="PKS_PP-bd"/>
</dbReference>
<dbReference type="RefSeq" id="WP_394821616.1">
    <property type="nucleotide sequence ID" value="NZ_CP089984.1"/>
</dbReference>
<dbReference type="SUPFAM" id="SSF55048">
    <property type="entry name" value="Probable ACP-binding domain of malonyl-CoA ACP transacylase"/>
    <property type="match status" value="3"/>
</dbReference>
<feature type="region of interest" description="N-terminal hotdog fold" evidence="5">
    <location>
        <begin position="3242"/>
        <end position="3367"/>
    </location>
</feature>
<dbReference type="SUPFAM" id="SSF51735">
    <property type="entry name" value="NAD(P)-binding Rossmann-fold domains"/>
    <property type="match status" value="5"/>
</dbReference>
<dbReference type="Pfam" id="PF00698">
    <property type="entry name" value="Acyl_transf_1"/>
    <property type="match status" value="3"/>
</dbReference>
<dbReference type="CDD" id="cd05195">
    <property type="entry name" value="enoyl_red"/>
    <property type="match status" value="1"/>
</dbReference>
<dbReference type="Pfam" id="PF02801">
    <property type="entry name" value="Ketoacyl-synt_C"/>
    <property type="match status" value="2"/>
</dbReference>
<dbReference type="CDD" id="cd08956">
    <property type="entry name" value="KR_3_FAS_SDR_x"/>
    <property type="match status" value="2"/>
</dbReference>
<evidence type="ECO:0000259" key="7">
    <source>
        <dbReference type="PROSITE" id="PS50075"/>
    </source>
</evidence>
<dbReference type="Pfam" id="PF22621">
    <property type="entry name" value="CurL-like_PKS_C"/>
    <property type="match status" value="2"/>
</dbReference>
<dbReference type="EMBL" id="CP089984">
    <property type="protein sequence ID" value="WXB11999.1"/>
    <property type="molecule type" value="Genomic_DNA"/>
</dbReference>
<dbReference type="InterPro" id="IPR020841">
    <property type="entry name" value="PKS_Beta-ketoAc_synthase_dom"/>
</dbReference>
<keyword evidence="11" id="KW-1185">Reference proteome</keyword>
<evidence type="ECO:0000259" key="8">
    <source>
        <dbReference type="PROSITE" id="PS52004"/>
    </source>
</evidence>
<organism evidence="10 11">
    <name type="scientific">Pendulispora albinea</name>
    <dbReference type="NCBI Taxonomy" id="2741071"/>
    <lineage>
        <taxon>Bacteria</taxon>
        <taxon>Pseudomonadati</taxon>
        <taxon>Myxococcota</taxon>
        <taxon>Myxococcia</taxon>
        <taxon>Myxococcales</taxon>
        <taxon>Sorangiineae</taxon>
        <taxon>Pendulisporaceae</taxon>
        <taxon>Pendulispora</taxon>
    </lineage>
</organism>
<dbReference type="PROSITE" id="PS00606">
    <property type="entry name" value="KS3_1"/>
    <property type="match status" value="2"/>
</dbReference>
<dbReference type="InterPro" id="IPR049551">
    <property type="entry name" value="PKS_DH_C"/>
</dbReference>
<evidence type="ECO:0000313" key="10">
    <source>
        <dbReference type="EMBL" id="WXB11999.1"/>
    </source>
</evidence>
<evidence type="ECO:0000256" key="4">
    <source>
        <dbReference type="ARBA" id="ARBA00023268"/>
    </source>
</evidence>
<dbReference type="PROSITE" id="PS52004">
    <property type="entry name" value="KS3_2"/>
    <property type="match status" value="2"/>
</dbReference>
<feature type="region of interest" description="Disordered" evidence="6">
    <location>
        <begin position="2748"/>
        <end position="2781"/>
    </location>
</feature>
<evidence type="ECO:0000256" key="3">
    <source>
        <dbReference type="ARBA" id="ARBA00022679"/>
    </source>
</evidence>
<dbReference type="InterPro" id="IPR049900">
    <property type="entry name" value="PKS_mFAS_DH"/>
</dbReference>
<keyword evidence="2" id="KW-0597">Phosphoprotein</keyword>
<dbReference type="InterPro" id="IPR016039">
    <property type="entry name" value="Thiolase-like"/>
</dbReference>
<dbReference type="Gene3D" id="1.10.1200.10">
    <property type="entry name" value="ACP-like"/>
    <property type="match status" value="3"/>
</dbReference>
<feature type="domain" description="Ketosynthase family 3 (KS3)" evidence="8">
    <location>
        <begin position="103"/>
        <end position="526"/>
    </location>
</feature>
<sequence length="4507" mass="475634">MSARAAIVRILRETIGNHLDYPANDFDLHTAFHRYGLDSLGATKLAAALGPRLGSPDRPCTPVLFWEYPTLDALASYFAGEPVARTTRDPKETLARVDAVDGSEPIAIVGMGCRMPGAPTLDAFWRLLRDEVDAIGEVPDGRWTERFADMDLGTDVAALQRGGFIDDIAGFDARFFGVSPREAALMDPQQRLMLEVSWEALEDAGISPLGLKGTSAGIFTGAIWADYETLLRRAGKDGRDAHTSTGLHRSILANRVSYVLGLHGPSLSVDSACSSGLLAVHLACESLRRGESTLALAGAVNLNLLPESTVEVMKFGALSPRATCFTFDARADGYVRGEGAGVVVLKRLSRAQADGDRIYCVVRGSAVNNDGASNGLTAPNRLAQEAVLREAYARAGVSPREAQYVEAHGTGTPLGDPIEARALASVLCEERAAGETLRVGSVKTNIGHLEGAAGIAGLIKVALAVHHRSLPASLHFAEPNPNIAFEDLRLEVQTVTGSWPGAARTLTAGVSSFGFGGTNAHVVVQEARSERAELFAFSAGSAEALRREVEGAAAAVDRAGPAGAADLVRLGGARGTNRLAVVARSRAELLERLEAFLRGERRPGVSSATDAGARRDLGPVLVFSGLGKQRPGMGRELLDTEPAFRAALERCDAVVRAHLGWSLIEELRAPPAAARCEDVGVMLPCIVALEIGLAAVWQAWGIRPGAVVGYSFGEIAAAQAAGALGLEDAMLVACHEGRLTALTRGKGAMALVGLPWDATCEALDSFADRVFPAIHSGSRSTVVAGAPEAVDAFLAHLERRNVFHRRVDMDVAPHSPCVRGLQDEFSTSIAGIAPRRGAVPFMSTRTASWLDHEACGPAHWVENFVEPVRFAQAIARLGELGFETFIEVGPHPLVRRDIGSTLEGAGRAATILGSLHEDEDDRSAMLESLGALFVLGQGPDAEPAHRRPAALPVVLSGKSEAALRAQAGRLREHVAAKDDAALSDIAYSLATTRAHFEHRAAIVAKSREELVVALEGIAEGRAVAGSVLDACAAGSRGGRKLGVLFTGQGSQRAAMGRALYEAFPVFRDALDAVCARFEARDRGVLDGPDVRGVMFAAADSEAAGRLDRTSYAQKALFALEVALFRLLEAWGLEPDLLLGHSIGELAAAHVAGVLSLEDACTLVGARAALMQALPGGGVMVTVQASEGEVLPLLEAYQGRAGIAALNAPFSTVISGDEDAVLGVARHIEALGRKTSRLRVSHAFHSHHMDGMLDDFRRVAQGLTFHAPRIPIVSNLSGKVASEGELGSPEYWVQHVRHAVRFLDGVRALRAEGVSTFLELGPHGVLSGLGQEVLSEEAQGLAFFPALRKGQPEVEATLAALGGLHARGHRIDWGAFFGPLQPRRVELPTYAFQREHFWVDASRSLRAGVTSAGLDSAEHPLLGAAVALADSERVLFTARIGVAEHPWLAGHRVFGAVILPGTAFVELALAAAQRIGLDRVEELTLEAPLALPDGGAVSVQLALEPPDEAGRRALSLHARPSDGAHDAPWTRHATGVVGRAGAEGGDALAELRDWPPRGAVPVGLDGLYPRLAEVGLAYGAAFQGLRAAWRRGDALFAEVGLAGDAGKDADRFGLHPALLDAALHVLAIDSMQDTSDIRLPFAWSDVAVRAVGASSVRVRVAPGGGAGEVSMAVADAGGEPVATVRALTLRPVSAEQIRRALAGRRDDLLRVDWTEVGAPAPSGARRWVLVGRDGVGPMSGLREADLRYPDLSALCRKVEQGAPLPDVVVVSFGATAGSEARAGGANDTYAAGQGAGVTAEVHEATLGALSLLQAWMGDSRFASCALVLLTQEAVAVQPNEGVSNLVHAALWGLFRSAQSENPHRSVVLVDVDRADASRPALRSILDGLGAPDSLGSQLALREGRFFVPRLAHLRSGDAIFPPAAPSAFAPHGTVLVTGGTGALGALVARHLVHVHGVRHLVLASRQGPAAPGADALQRELEASGAHVTIAACDAADRPALEALVAAIPPEHPLTAVVHTAGVLDDGVVSSLTPERLRAVLRAKVDAALHLHELTESLDLSAFVLFSSVAGVVGSPGQANYAAANAFLDALAHHRRARGLPALSLDWGLWAQKSGMTAHLGEPELQRLARSGFLPLSADEGLALFDAALARPEPALVPARFDVRALANQGDALPAVLRGLVRARAPRATAGHAPHAAAVSSLQTRLQALSPSERERALLDVIRADIAAVFGLASPGTLEPQRPLQELGLDSLMAVELRNRLAATSGLRLHATLLFDHPTPAALARFLSAQWPGAGSEQPASSSFAASAAAATGAEASATSSSEDPIAIVAMACRFPGGVRNPDDLWQLVRDGRDAIASFPDNRGWKLDSLFDPDPDAPGKSYARHGGFLYDADRFEPAFFGISPRESLAIDPQQRLLLETSWETFERAGIDPASLHGSQTGVFVGVMYSDYGLRQAPVDLEGYVGIGSAPSVASGRIAYTFGFHGPTLTVDTACSSSLVALHLASQALRQGECSLALAGGVTVMATPATFVAFSRQRGLAPDGRCKSFSADANGVGWAEGAGMLLLERLSDAKRLGHPILAVLRGSAVNQDGKSQGLTAPNGPAQERVIRQALDAARLSPHDIDAVEAHGTGTSLGDPIEAQALLATYGSAHSKEQPLWLGSLKSNLGHTQAAAGVASVIKMVLAMQHGVLPRTLHAQNPSPHIDWSPGSVQLLNEPVLWLPNGHPRRAGISSFGISGTNAHAILEEAPTEPAAAAAEPPGTAAEGESGPVTESSTRPPPVLPVLLSAKSEPALRAQAENLRQHLADHPQLELLDVAFSLATTRPSFDHGATFVARDREELRASLEAFAQGHTPSNSRADRRTDGKLAVLFTGQGSQRPAMGRGLYDVFPVFRDALDAVCARVDRNLDGEGRSALRNVILADEGSELAVHLDQTVFTQSALFALEIALFRLLASWGLEPDLLLGHSIGELSAAHVAGVLSLEDACALVGARARLMQDLPGGGIMVTVQASEGEVLPLLEACQGRAGIAALNAPLSTVVSGDEDAVLGVARHMEALGRKTSRLRVSHAFHSHHMDGMLDDFRRVAQGLTFRAPRIPIVSNLSGKVASESELRSPEYWVQHVRRAVRFLDGVRALRAEGASTFLELGPHGVLAALAHDALSEDDPTHAAFLPALRKGQPDLEPFAAALGGLRARGHRLDAGAFFEPLRARRVELPTYAFQRERFWLDAADARSADVTSAGLDSADHPLLGAAVPLADSDGFLFTARIALSEHPWLGDHQVFETVIVPAAAFVELALVAAHRVGLDRIEELTLEAPLALPAHGAVLIQLTLAAPDESGRRALTLHGRPSEAPPGAPWTRHATATLGRLPESDEPARFELRVWPPEGAVPLSLDGLYARLARAGLAYGPHFRGLRAAWRREGELFAEVRLPEPEEASRFTLHPALLDAALHALALDDNPDANAIQLPFAWSDVAVRAVGASSLRVRFGRGPGANTVSLFIADAAGEPLATVQGLSTRPASPEQLRGALAARHDDLLRVDWTELPAPAPAASSRRWSLLGLDPQGLTSELPATPQRYPDLAALCRALEQGAPLPDVVVAPFGAPANQGAAGLAEVHEATLRALSLLQTWMADPRLASCSLVLLTQRAVAAQPNEGVSDLVHAPLWGLLRSAQSENPHLRILLVDTDHADASRLALRPIVDSGDSSDGLGPQRALREGRWLVPRLAHLRSRDALLPPAAPSWHLDTPAKGSLDRLTLVPYPDALAPLAQGQLRIAVRAAGLNFRDVLDALGMYPGDPGPLGAEGAGIVLEVGPGVSSFAPGDRVFGLFPAAFGPIAIADQRLVAPMPSAWSFLQAASVPTVFLTAYFALVDLAHLQPRQRLLIHAAAGGVGIAAVQLARHLGAEIFATASPPKWPTLRALGIDDDHIASSRSLDFEPQFLASTHNQGFDAVLDSLAREFVDASLRLLPRGGRFLEMGKTDIRDPNTVAQQHPGVAYRAFDLIDAGHDRIQQMLAELLVLFEQGVLHPPPITPWDIREAPLAFRALAQARHVGKLVLSLPRALAPHGSVLVTGGTGTLGALVARHLVHVHGVRRLVLASRQGPAAPGADALQRELEASGAHVTIAACDAADRSALEALLAAVPTEHPLTAVVHTAGVLDDGVVSSLTPERLRAVLRAKVDAALHLHELTQARAPDLAAFVLFSSVSGVVGSPGQANYAAANAFLDALAHHRRARGLPALSLDWGLWAQKSGMTAHLGDADLRRMARAGFLPLPSREGLALFDAALARPEAALVPARFDAIGLANQGDALPAVLRGLVRVNAPRPTAANDGAASSLHQRLLEMPPSDRERALLDIVRTDIASILGLASAGGLDVHRPLQELGLDSLMAVELRNRLGRRVDATLPTTLAFDYPTLTDLTRYLLTEKLKLQTNGSRNPDQRANRDEDTIRHILTSIPIERLRSNGLLDVLLRLAQPQEDAAKGPRENDVEAISSMDSDELVRLALETAIDAYKLEDTAE</sequence>
<dbReference type="InterPro" id="IPR014031">
    <property type="entry name" value="Ketoacyl_synth_C"/>
</dbReference>
<feature type="domain" description="Carrier" evidence="7">
    <location>
        <begin position="4340"/>
        <end position="4415"/>
    </location>
</feature>
<dbReference type="InterPro" id="IPR001227">
    <property type="entry name" value="Ac_transferase_dom_sf"/>
</dbReference>
<dbReference type="InterPro" id="IPR018201">
    <property type="entry name" value="Ketoacyl_synth_AS"/>
</dbReference>
<dbReference type="InterPro" id="IPR050091">
    <property type="entry name" value="PKS_NRPS_Biosynth_Enz"/>
</dbReference>
<dbReference type="Pfam" id="PF08659">
    <property type="entry name" value="KR"/>
    <property type="match status" value="2"/>
</dbReference>
<accession>A0ABZ2LQW8</accession>
<dbReference type="Pfam" id="PF14765">
    <property type="entry name" value="PS-DH"/>
    <property type="match status" value="2"/>
</dbReference>
<dbReference type="SMART" id="SM00829">
    <property type="entry name" value="PKS_ER"/>
    <property type="match status" value="1"/>
</dbReference>
<protein>
    <submittedName>
        <fullName evidence="10">SDR family NAD(P)-dependent oxidoreductase</fullName>
    </submittedName>
</protein>
<dbReference type="InterPro" id="IPR009081">
    <property type="entry name" value="PP-bd_ACP"/>
</dbReference>
<dbReference type="InterPro" id="IPR013968">
    <property type="entry name" value="PKS_KR"/>
</dbReference>
<dbReference type="InterPro" id="IPR016035">
    <property type="entry name" value="Acyl_Trfase/lysoPLipase"/>
</dbReference>
<dbReference type="SUPFAM" id="SSF47336">
    <property type="entry name" value="ACP-like"/>
    <property type="match status" value="3"/>
</dbReference>
<dbReference type="Pfam" id="PF00550">
    <property type="entry name" value="PP-binding"/>
    <property type="match status" value="3"/>
</dbReference>
<name>A0ABZ2LQW8_9BACT</name>
<dbReference type="InterPro" id="IPR057326">
    <property type="entry name" value="KR_dom"/>
</dbReference>
<dbReference type="SUPFAM" id="SSF53901">
    <property type="entry name" value="Thiolase-like"/>
    <property type="match status" value="2"/>
</dbReference>
<keyword evidence="3" id="KW-0808">Transferase</keyword>
<dbReference type="InterPro" id="IPR020807">
    <property type="entry name" value="PKS_DH"/>
</dbReference>
<dbReference type="SMART" id="SM00827">
    <property type="entry name" value="PKS_AT"/>
    <property type="match status" value="3"/>
</dbReference>
<dbReference type="Pfam" id="PF13602">
    <property type="entry name" value="ADH_zinc_N_2"/>
    <property type="match status" value="1"/>
</dbReference>
<dbReference type="InterPro" id="IPR032821">
    <property type="entry name" value="PKS_assoc"/>
</dbReference>
<keyword evidence="4" id="KW-0511">Multifunctional enzyme</keyword>
<keyword evidence="1" id="KW-0596">Phosphopantetheine</keyword>
<feature type="region of interest" description="N-terminal hotdog fold" evidence="5">
    <location>
        <begin position="1418"/>
        <end position="1543"/>
    </location>
</feature>
<dbReference type="SMART" id="SM00822">
    <property type="entry name" value="PKS_KR"/>
    <property type="match status" value="2"/>
</dbReference>
<dbReference type="InterPro" id="IPR020843">
    <property type="entry name" value="ER"/>
</dbReference>
<feature type="domain" description="Ketosynthase family 3 (KS3)" evidence="8">
    <location>
        <begin position="2321"/>
        <end position="2745"/>
    </location>
</feature>
<dbReference type="Pfam" id="PF16197">
    <property type="entry name" value="KAsynt_C_assoc"/>
    <property type="match status" value="1"/>
</dbReference>
<evidence type="ECO:0000256" key="6">
    <source>
        <dbReference type="SAM" id="MobiDB-lite"/>
    </source>
</evidence>
<dbReference type="Gene3D" id="3.40.50.11460">
    <property type="match status" value="1"/>
</dbReference>
<evidence type="ECO:0000256" key="5">
    <source>
        <dbReference type="PROSITE-ProRule" id="PRU01363"/>
    </source>
</evidence>
<dbReference type="CDD" id="cd00833">
    <property type="entry name" value="PKS"/>
    <property type="match status" value="2"/>
</dbReference>
<dbReference type="Pfam" id="PF21089">
    <property type="entry name" value="PKS_DH_N"/>
    <property type="match status" value="2"/>
</dbReference>
<dbReference type="SUPFAM" id="SSF52151">
    <property type="entry name" value="FabD/lysophospholipase-like"/>
    <property type="match status" value="3"/>
</dbReference>
<dbReference type="PANTHER" id="PTHR43775">
    <property type="entry name" value="FATTY ACID SYNTHASE"/>
    <property type="match status" value="1"/>
</dbReference>
<feature type="domain" description="PKS/mFAS DH" evidence="9">
    <location>
        <begin position="1418"/>
        <end position="1697"/>
    </location>
</feature>
<evidence type="ECO:0000256" key="2">
    <source>
        <dbReference type="ARBA" id="ARBA00022553"/>
    </source>
</evidence>
<dbReference type="Pfam" id="PF08240">
    <property type="entry name" value="ADH_N"/>
    <property type="match status" value="1"/>
</dbReference>
<dbReference type="PROSITE" id="PS00012">
    <property type="entry name" value="PHOSPHOPANTETHEINE"/>
    <property type="match status" value="3"/>
</dbReference>
<evidence type="ECO:0000259" key="9">
    <source>
        <dbReference type="PROSITE" id="PS52019"/>
    </source>
</evidence>
<dbReference type="PANTHER" id="PTHR43775:SF51">
    <property type="entry name" value="INACTIVE PHENOLPHTHIOCEROL SYNTHESIS POLYKETIDE SYNTHASE TYPE I PKS1-RELATED"/>
    <property type="match status" value="1"/>
</dbReference>
<dbReference type="InterPro" id="IPR036291">
    <property type="entry name" value="NAD(P)-bd_dom_sf"/>
</dbReference>
<dbReference type="InterPro" id="IPR016036">
    <property type="entry name" value="Malonyl_transacylase_ACP-bd"/>
</dbReference>
<dbReference type="SUPFAM" id="SSF50129">
    <property type="entry name" value="GroES-like"/>
    <property type="match status" value="1"/>
</dbReference>
<dbReference type="InterPro" id="IPR006162">
    <property type="entry name" value="Ppantetheine_attach_site"/>
</dbReference>
<feature type="active site" description="Proton donor; for dehydratase activity" evidence="5">
    <location>
        <position position="3441"/>
    </location>
</feature>
<dbReference type="Pfam" id="PF00109">
    <property type="entry name" value="ketoacyl-synt"/>
    <property type="match status" value="2"/>
</dbReference>
<evidence type="ECO:0000313" key="11">
    <source>
        <dbReference type="Proteomes" id="UP001370348"/>
    </source>
</evidence>
<dbReference type="Gene3D" id="3.40.50.720">
    <property type="entry name" value="NAD(P)-binding Rossmann-like Domain"/>
    <property type="match status" value="2"/>
</dbReference>
<dbReference type="Gene3D" id="3.10.129.110">
    <property type="entry name" value="Polyketide synthase dehydratase"/>
    <property type="match status" value="2"/>
</dbReference>